<dbReference type="EMBL" id="JACHVB010000013">
    <property type="protein sequence ID" value="MBC2593378.1"/>
    <property type="molecule type" value="Genomic_DNA"/>
</dbReference>
<dbReference type="Pfam" id="PF25954">
    <property type="entry name" value="Beta-barrel_RND_2"/>
    <property type="match status" value="1"/>
</dbReference>
<dbReference type="GO" id="GO:0016020">
    <property type="term" value="C:membrane"/>
    <property type="evidence" value="ECO:0007669"/>
    <property type="project" value="UniProtKB-SubCell"/>
</dbReference>
<dbReference type="Proteomes" id="UP000546464">
    <property type="component" value="Unassembled WGS sequence"/>
</dbReference>
<dbReference type="Gene3D" id="1.10.287.470">
    <property type="entry name" value="Helix hairpin bin"/>
    <property type="match status" value="1"/>
</dbReference>
<dbReference type="Pfam" id="PF25917">
    <property type="entry name" value="BSH_RND"/>
    <property type="match status" value="1"/>
</dbReference>
<dbReference type="InterPro" id="IPR058792">
    <property type="entry name" value="Beta-barrel_RND_2"/>
</dbReference>
<dbReference type="Gene3D" id="2.40.50.100">
    <property type="match status" value="1"/>
</dbReference>
<evidence type="ECO:0000256" key="2">
    <source>
        <dbReference type="ARBA" id="ARBA00022692"/>
    </source>
</evidence>
<feature type="coiled-coil region" evidence="5">
    <location>
        <begin position="127"/>
        <end position="161"/>
    </location>
</feature>
<feature type="region of interest" description="Disordered" evidence="6">
    <location>
        <begin position="382"/>
        <end position="542"/>
    </location>
</feature>
<feature type="compositionally biased region" description="Basic and acidic residues" evidence="6">
    <location>
        <begin position="524"/>
        <end position="533"/>
    </location>
</feature>
<name>A0A842HBD0_9BACT</name>
<dbReference type="AlphaFoldDB" id="A0A842HBD0"/>
<comment type="caution">
    <text evidence="10">The sequence shown here is derived from an EMBL/GenBank/DDBJ whole genome shotgun (WGS) entry which is preliminary data.</text>
</comment>
<gene>
    <name evidence="10" type="ORF">H5P28_03805</name>
</gene>
<dbReference type="RefSeq" id="WP_185674385.1">
    <property type="nucleotide sequence ID" value="NZ_JACHVB010000013.1"/>
</dbReference>
<evidence type="ECO:0000259" key="8">
    <source>
        <dbReference type="Pfam" id="PF25917"/>
    </source>
</evidence>
<dbReference type="PANTHER" id="PTHR30386:SF26">
    <property type="entry name" value="TRANSPORT PROTEIN COMB"/>
    <property type="match status" value="1"/>
</dbReference>
<keyword evidence="2 7" id="KW-0812">Transmembrane</keyword>
<proteinExistence type="predicted"/>
<reference evidence="10 11" key="1">
    <citation type="submission" date="2020-07" db="EMBL/GenBank/DDBJ databases">
        <authorList>
            <person name="Feng X."/>
        </authorList>
    </citation>
    <scope>NUCLEOTIDE SEQUENCE [LARGE SCALE GENOMIC DNA]</scope>
    <source>
        <strain evidence="10 11">JCM31066</strain>
    </source>
</reference>
<evidence type="ECO:0000256" key="7">
    <source>
        <dbReference type="SAM" id="Phobius"/>
    </source>
</evidence>
<feature type="transmembrane region" description="Helical" evidence="7">
    <location>
        <begin position="22"/>
        <end position="40"/>
    </location>
</feature>
<evidence type="ECO:0000256" key="6">
    <source>
        <dbReference type="SAM" id="MobiDB-lite"/>
    </source>
</evidence>
<evidence type="ECO:0000259" key="9">
    <source>
        <dbReference type="Pfam" id="PF25954"/>
    </source>
</evidence>
<feature type="domain" description="CusB-like beta-barrel" evidence="9">
    <location>
        <begin position="268"/>
        <end position="310"/>
    </location>
</feature>
<feature type="compositionally biased region" description="Low complexity" evidence="6">
    <location>
        <begin position="438"/>
        <end position="467"/>
    </location>
</feature>
<evidence type="ECO:0000313" key="11">
    <source>
        <dbReference type="Proteomes" id="UP000546464"/>
    </source>
</evidence>
<keyword evidence="11" id="KW-1185">Reference proteome</keyword>
<feature type="domain" description="Multidrug resistance protein MdtA-like barrel-sandwich hybrid" evidence="8">
    <location>
        <begin position="66"/>
        <end position="262"/>
    </location>
</feature>
<keyword evidence="4 7" id="KW-0472">Membrane</keyword>
<accession>A0A842HBD0</accession>
<evidence type="ECO:0000256" key="1">
    <source>
        <dbReference type="ARBA" id="ARBA00004167"/>
    </source>
</evidence>
<evidence type="ECO:0000256" key="3">
    <source>
        <dbReference type="ARBA" id="ARBA00022989"/>
    </source>
</evidence>
<dbReference type="InterPro" id="IPR050739">
    <property type="entry name" value="MFP"/>
</dbReference>
<sequence>MDEKTETGAPAKPKLHPLVAKLLWPLVIIGAAGFAWFGYVEVQKERTRVTTDNAEVKSLVVKIFSPEQGYVTAVQAQENDLVKAGQPLVQLDDNYYQWEVQRAQANFDLAQTKLGTGSQPGLSAAQLQSAEANLQLINAQLKQAQDQFEDAQQAVQDLQAKKDKPGFKQSDLSKALTTSESWQASVNTLEKQSLFAQKQVAEEQANQRLGNYNLDQAKAELEQARLRLANTVIRSPIEGYVAQNNISPGVLLQSNQYLMAVISRSETWITANIKESKIERIQVDYPVIITLDAFPGQTFYGEVESISPAAGSEFALIPRNNASGNFIKTEALIPVRIRVLDPDQKARLLPGMSATVTIMTDPLDKKDKKVAAYFKAKAEIDARAKKQPAAAPAQTTKTTPSPTAKQPDGPTTTDAATSASAPSEGAASPTATPPTTAPHPAAATPAADATVITSPVAPATVPATPSTNTDTPANTAPGVPAPEAPGTGADNQSPGGDTGTPAPADEDASATTAPSAATSATDSQAEKVAERHSRGPVGTDGR</sequence>
<organism evidence="10 11">
    <name type="scientific">Ruficoccus amylovorans</name>
    <dbReference type="NCBI Taxonomy" id="1804625"/>
    <lineage>
        <taxon>Bacteria</taxon>
        <taxon>Pseudomonadati</taxon>
        <taxon>Verrucomicrobiota</taxon>
        <taxon>Opitutia</taxon>
        <taxon>Puniceicoccales</taxon>
        <taxon>Cerasicoccaceae</taxon>
        <taxon>Ruficoccus</taxon>
    </lineage>
</organism>
<dbReference type="InterPro" id="IPR058625">
    <property type="entry name" value="MdtA-like_BSH"/>
</dbReference>
<feature type="compositionally biased region" description="Low complexity" evidence="6">
    <location>
        <begin position="509"/>
        <end position="523"/>
    </location>
</feature>
<evidence type="ECO:0000256" key="5">
    <source>
        <dbReference type="SAM" id="Coils"/>
    </source>
</evidence>
<comment type="subcellular location">
    <subcellularLocation>
        <location evidence="1">Membrane</location>
        <topology evidence="1">Single-pass membrane protein</topology>
    </subcellularLocation>
</comment>
<feature type="coiled-coil region" evidence="5">
    <location>
        <begin position="186"/>
        <end position="234"/>
    </location>
</feature>
<keyword evidence="5" id="KW-0175">Coiled coil</keyword>
<protein>
    <submittedName>
        <fullName evidence="10">Efflux RND transporter periplasmic adaptor subunit</fullName>
    </submittedName>
</protein>
<dbReference type="SUPFAM" id="SSF111369">
    <property type="entry name" value="HlyD-like secretion proteins"/>
    <property type="match status" value="1"/>
</dbReference>
<evidence type="ECO:0000313" key="10">
    <source>
        <dbReference type="EMBL" id="MBC2593378.1"/>
    </source>
</evidence>
<keyword evidence="3 7" id="KW-1133">Transmembrane helix</keyword>
<dbReference type="PANTHER" id="PTHR30386">
    <property type="entry name" value="MEMBRANE FUSION SUBUNIT OF EMRAB-TOLC MULTIDRUG EFFLUX PUMP"/>
    <property type="match status" value="1"/>
</dbReference>
<evidence type="ECO:0000256" key="4">
    <source>
        <dbReference type="ARBA" id="ARBA00023136"/>
    </source>
</evidence>
<dbReference type="GO" id="GO:0055085">
    <property type="term" value="P:transmembrane transport"/>
    <property type="evidence" value="ECO:0007669"/>
    <property type="project" value="InterPro"/>
</dbReference>
<feature type="compositionally biased region" description="Low complexity" evidence="6">
    <location>
        <begin position="387"/>
        <end position="430"/>
    </location>
</feature>
<dbReference type="Gene3D" id="2.40.30.170">
    <property type="match status" value="1"/>
</dbReference>